<keyword evidence="3" id="KW-1185">Reference proteome</keyword>
<dbReference type="Proteomes" id="UP000233551">
    <property type="component" value="Unassembled WGS sequence"/>
</dbReference>
<dbReference type="PANTHER" id="PTHR48055">
    <property type="entry name" value="LEUCINE-RICH REPEAT RECEPTOR PROTEIN KINASE EMS1"/>
    <property type="match status" value="1"/>
</dbReference>
<dbReference type="InterPro" id="IPR001245">
    <property type="entry name" value="Ser-Thr/Tyr_kinase_cat_dom"/>
</dbReference>
<dbReference type="AlphaFoldDB" id="A0A2I0K2S2"/>
<protein>
    <recommendedName>
        <fullName evidence="1">Protein kinase domain-containing protein</fullName>
    </recommendedName>
</protein>
<dbReference type="Gene3D" id="1.10.510.10">
    <property type="entry name" value="Transferase(Phosphotransferase) domain 1"/>
    <property type="match status" value="2"/>
</dbReference>
<dbReference type="InterPro" id="IPR011009">
    <property type="entry name" value="Kinase-like_dom_sf"/>
</dbReference>
<reference evidence="2 3" key="1">
    <citation type="submission" date="2017-11" db="EMBL/GenBank/DDBJ databases">
        <title>De-novo sequencing of pomegranate (Punica granatum L.) genome.</title>
        <authorList>
            <person name="Akparov Z."/>
            <person name="Amiraslanov A."/>
            <person name="Hajiyeva S."/>
            <person name="Abbasov M."/>
            <person name="Kaur K."/>
            <person name="Hamwieh A."/>
            <person name="Solovyev V."/>
            <person name="Salamov A."/>
            <person name="Braich B."/>
            <person name="Kosarev P."/>
            <person name="Mahmoud A."/>
            <person name="Hajiyev E."/>
            <person name="Babayeva S."/>
            <person name="Izzatullayeva V."/>
            <person name="Mammadov A."/>
            <person name="Mammadov A."/>
            <person name="Sharifova S."/>
            <person name="Ojaghi J."/>
            <person name="Eynullazada K."/>
            <person name="Bayramov B."/>
            <person name="Abdulazimova A."/>
            <person name="Shahmuradov I."/>
        </authorList>
    </citation>
    <scope>NUCLEOTIDE SEQUENCE [LARGE SCALE GENOMIC DNA]</scope>
    <source>
        <strain evidence="3">cv. AG2017</strain>
        <tissue evidence="2">Leaf</tissue>
    </source>
</reference>
<dbReference type="Pfam" id="PF00069">
    <property type="entry name" value="Pkinase"/>
    <property type="match status" value="1"/>
</dbReference>
<gene>
    <name evidence="2" type="ORF">CRG98_017219</name>
</gene>
<name>A0A2I0K2S2_PUNGR</name>
<comment type="caution">
    <text evidence="2">The sequence shown here is derived from an EMBL/GenBank/DDBJ whole genome shotgun (WGS) entry which is preliminary data.</text>
</comment>
<organism evidence="2 3">
    <name type="scientific">Punica granatum</name>
    <name type="common">Pomegranate</name>
    <dbReference type="NCBI Taxonomy" id="22663"/>
    <lineage>
        <taxon>Eukaryota</taxon>
        <taxon>Viridiplantae</taxon>
        <taxon>Streptophyta</taxon>
        <taxon>Embryophyta</taxon>
        <taxon>Tracheophyta</taxon>
        <taxon>Spermatophyta</taxon>
        <taxon>Magnoliopsida</taxon>
        <taxon>eudicotyledons</taxon>
        <taxon>Gunneridae</taxon>
        <taxon>Pentapetalae</taxon>
        <taxon>rosids</taxon>
        <taxon>malvids</taxon>
        <taxon>Myrtales</taxon>
        <taxon>Lythraceae</taxon>
        <taxon>Punica</taxon>
    </lineage>
</organism>
<dbReference type="GO" id="GO:0016020">
    <property type="term" value="C:membrane"/>
    <property type="evidence" value="ECO:0007669"/>
    <property type="project" value="TreeGrafter"/>
</dbReference>
<evidence type="ECO:0000313" key="2">
    <source>
        <dbReference type="EMBL" id="PKI62413.1"/>
    </source>
</evidence>
<sequence>MMQYLLTYVEAEQQNYVDQQPRKIQSPTIIADCSKIYENHYLKLDHWRAAILFLMLEANGFQNVIPSCREHRENLIAIAYLLAVGVAQRLAFLHDCSSGPILHLDISSKSILLKSLKEPQVGDIELCKVIDPSKSTGSLLTVAGSVGHIPPEYAYTMRMMTAGNVYSFGVVLVELLTGKPVWDSILDISVSRTSSAVRSQKLDVLKIALSCVSPSPEARPKMKSVLRMLLNAREHQENLIAIAYILAVSVAQGLAFLHDCSSGPIFLLDHSSKSILLKSMKEPKVGDIELCKVIDLSKSTGSLSTVAGSVGYIPPEYAYTLRMTTTGNVYSFRVVLVELLTGKPAVSEGTELAKWVLAKSSQWDRILDISVSRTSSAVRSQTLN</sequence>
<evidence type="ECO:0000259" key="1">
    <source>
        <dbReference type="PROSITE" id="PS50011"/>
    </source>
</evidence>
<dbReference type="InterPro" id="IPR051564">
    <property type="entry name" value="LRR_receptor-like_kinase"/>
</dbReference>
<feature type="domain" description="Protein kinase" evidence="1">
    <location>
        <begin position="1"/>
        <end position="239"/>
    </location>
</feature>
<dbReference type="GO" id="GO:0004672">
    <property type="term" value="F:protein kinase activity"/>
    <property type="evidence" value="ECO:0007669"/>
    <property type="project" value="InterPro"/>
</dbReference>
<dbReference type="GO" id="GO:0005524">
    <property type="term" value="F:ATP binding"/>
    <property type="evidence" value="ECO:0007669"/>
    <property type="project" value="InterPro"/>
</dbReference>
<dbReference type="EMBL" id="PGOL01000974">
    <property type="protein sequence ID" value="PKI62413.1"/>
    <property type="molecule type" value="Genomic_DNA"/>
</dbReference>
<accession>A0A2I0K2S2</accession>
<dbReference type="SUPFAM" id="SSF56112">
    <property type="entry name" value="Protein kinase-like (PK-like)"/>
    <property type="match status" value="2"/>
</dbReference>
<dbReference type="PANTHER" id="PTHR48055:SF2">
    <property type="entry name" value="RECEPTOR-LIKE PROTEIN KINASE 7"/>
    <property type="match status" value="1"/>
</dbReference>
<dbReference type="STRING" id="22663.A0A2I0K2S2"/>
<dbReference type="PROSITE" id="PS50011">
    <property type="entry name" value="PROTEIN_KINASE_DOM"/>
    <property type="match status" value="1"/>
</dbReference>
<evidence type="ECO:0000313" key="3">
    <source>
        <dbReference type="Proteomes" id="UP000233551"/>
    </source>
</evidence>
<proteinExistence type="predicted"/>
<dbReference type="InterPro" id="IPR000719">
    <property type="entry name" value="Prot_kinase_dom"/>
</dbReference>
<dbReference type="Pfam" id="PF07714">
    <property type="entry name" value="PK_Tyr_Ser-Thr"/>
    <property type="match status" value="1"/>
</dbReference>
<feature type="non-terminal residue" evidence="2">
    <location>
        <position position="384"/>
    </location>
</feature>